<protein>
    <recommendedName>
        <fullName evidence="2">ELYS beta-propeller domain-containing protein</fullName>
    </recommendedName>
</protein>
<name>A0A4U5MR70_STECR</name>
<organism evidence="3 4">
    <name type="scientific">Steinernema carpocapsae</name>
    <name type="common">Entomopathogenic nematode</name>
    <dbReference type="NCBI Taxonomy" id="34508"/>
    <lineage>
        <taxon>Eukaryota</taxon>
        <taxon>Metazoa</taxon>
        <taxon>Ecdysozoa</taxon>
        <taxon>Nematoda</taxon>
        <taxon>Chromadorea</taxon>
        <taxon>Rhabditida</taxon>
        <taxon>Tylenchina</taxon>
        <taxon>Panagrolaimomorpha</taxon>
        <taxon>Strongyloidoidea</taxon>
        <taxon>Steinernematidae</taxon>
        <taxon>Steinernema</taxon>
    </lineage>
</organism>
<feature type="region of interest" description="Disordered" evidence="1">
    <location>
        <begin position="1037"/>
        <end position="1077"/>
    </location>
</feature>
<gene>
    <name evidence="3" type="ORF">L596_019659</name>
</gene>
<reference evidence="3 4" key="2">
    <citation type="journal article" date="2019" name="G3 (Bethesda)">
        <title>Hybrid Assembly of the Genome of the Entomopathogenic Nematode Steinernema carpocapsae Identifies the X-Chromosome.</title>
        <authorList>
            <person name="Serra L."/>
            <person name="Macchietto M."/>
            <person name="Macias-Munoz A."/>
            <person name="McGill C.J."/>
            <person name="Rodriguez I.M."/>
            <person name="Rodriguez B."/>
            <person name="Murad R."/>
            <person name="Mortazavi A."/>
        </authorList>
    </citation>
    <scope>NUCLEOTIDE SEQUENCE [LARGE SCALE GENOMIC DNA]</scope>
    <source>
        <strain evidence="3 4">ALL</strain>
    </source>
</reference>
<proteinExistence type="predicted"/>
<dbReference type="STRING" id="34508.A0A4U5MR70"/>
<dbReference type="PANTHER" id="PTHR21583:SF8">
    <property type="entry name" value="PROTEIN ELYS"/>
    <property type="match status" value="1"/>
</dbReference>
<feature type="region of interest" description="Disordered" evidence="1">
    <location>
        <begin position="941"/>
        <end position="963"/>
    </location>
</feature>
<accession>A0A4U5MR70</accession>
<feature type="compositionally biased region" description="Basic residues" evidence="1">
    <location>
        <begin position="1389"/>
        <end position="1398"/>
    </location>
</feature>
<feature type="compositionally biased region" description="Basic residues" evidence="1">
    <location>
        <begin position="1305"/>
        <end position="1314"/>
    </location>
</feature>
<dbReference type="Pfam" id="PF16687">
    <property type="entry name" value="ELYS-bb"/>
    <property type="match status" value="1"/>
</dbReference>
<feature type="compositionally biased region" description="Basic residues" evidence="1">
    <location>
        <begin position="1473"/>
        <end position="1482"/>
    </location>
</feature>
<reference evidence="3 4" key="1">
    <citation type="journal article" date="2015" name="Genome Biol.">
        <title>Comparative genomics of Steinernema reveals deeply conserved gene regulatory networks.</title>
        <authorList>
            <person name="Dillman A.R."/>
            <person name="Macchietto M."/>
            <person name="Porter C.F."/>
            <person name="Rogers A."/>
            <person name="Williams B."/>
            <person name="Antoshechkin I."/>
            <person name="Lee M.M."/>
            <person name="Goodwin Z."/>
            <person name="Lu X."/>
            <person name="Lewis E.E."/>
            <person name="Goodrich-Blair H."/>
            <person name="Stock S.P."/>
            <person name="Adams B.J."/>
            <person name="Sternberg P.W."/>
            <person name="Mortazavi A."/>
        </authorList>
    </citation>
    <scope>NUCLEOTIDE SEQUENCE [LARGE SCALE GENOMIC DNA]</scope>
    <source>
        <strain evidence="3 4">ALL</strain>
    </source>
</reference>
<comment type="caution">
    <text evidence="3">The sequence shown here is derived from an EMBL/GenBank/DDBJ whole genome shotgun (WGS) entry which is preliminary data.</text>
</comment>
<evidence type="ECO:0000256" key="1">
    <source>
        <dbReference type="SAM" id="MobiDB-lite"/>
    </source>
</evidence>
<dbReference type="Proteomes" id="UP000298663">
    <property type="component" value="Unassembled WGS sequence"/>
</dbReference>
<dbReference type="PANTHER" id="PTHR21583">
    <property type="entry name" value="ELYS PROTEIN"/>
    <property type="match status" value="1"/>
</dbReference>
<feature type="compositionally biased region" description="Acidic residues" evidence="1">
    <location>
        <begin position="1242"/>
        <end position="1259"/>
    </location>
</feature>
<feature type="region of interest" description="Disordered" evidence="1">
    <location>
        <begin position="1242"/>
        <end position="1517"/>
    </location>
</feature>
<feature type="domain" description="ELYS beta-propeller" evidence="2">
    <location>
        <begin position="236"/>
        <end position="504"/>
    </location>
</feature>
<dbReference type="OrthoDB" id="20729at2759"/>
<sequence>MATSGARSGRSVPEILRQNCYLTDAVPIPQADPSSKRGKFLHRHCHPTYHFWIARRDTANRCIISVFDTRKGSSPGSLLGEMWYPASAEIIDACICRFDMGQPGLVVAVYDAARQEYPYYLSYVVIGLGYVVKTIGMDFPITSVTCLMDSAEVPHRRELAPEFAGFPQIVVVGTEQGHCFLTHFGVSRIDAPPLDVDVRTPVKPPRSIDCSKPYQKKTGGFQPAYTNEDNVPPLNSSDVMVTSLCYVARCYTLFIGYNFGAVQTLNLATKSIGMMHVSPGPVISFAIQEPEDDPRPQLFLWIGCNGRRDARPVLKLYVVNFASSEKDVEATYETAIYSKPMVHPFLEWFPEECSRLISLRTVYMRRSEADQIRKEDGEPSIIGAGGGFGSEMTSTLVLCSWIAKRSDSIKFHGSLFDLNNLYFRRLARRIETDKTPAKQFHTMAVFSSAECETSEFVLKANEINDVVMDTNYGLTRFKNKSSDYADQLQYPSTYQFKCFALTNTQLGDLRVPPLQRQVLERYAINLRDIVEKPMLPSQYLRAIGIHSQNAAQLKSKPDLALILSAMLYYDHVDEILSLVENLKESLTSNVTLKDIAEWVWREVEMTKKRLDEIANLFRTNTITHLSPEAKRFISHACYVFQMASMVLSALTERVSGSAKEKLEVKYEATKALQLYANLIQFFLEFKVLPETDATVATLDRIRKHVEDARGRAEVAGIQLNLFEVLKRIYEYTDDDQLWGSEGADEWYPPVSVMSIIDIALLNGIHETWRLNLIGYFLADHAWQSEPRDSMRTVYKRFGSRFLEDQERHSFNDMWWADQRAVFEPVKPPTPPKHECEVLMEYPLLTEEDYEKIRTYLITEQNSPAKWNKFILERRQFDRLVAEWHDGSGEYDEVRLRNIKNLVEKVLPFRRTDLPPTRLFRSKVQKPEMPKPIAAVAPMETDEAGPSGFEIPRIKPPCTPANRKREYTYDLPDEEDVDEPPMAKRAKSCVVLDDSLVDALVTSPANFLPTTPVVNRSLIDTQRSLRGNDFDRVRRVLATPPPSIRRRQPLRNPMRTPEYTGQNPADVCPPTSILRKRSPNGTMLRSRLNIGRNSNSSPLKIKFVDARNTKHVIEHAESTDDSSIFSETSFKSAGDVDSYTSFKSTLNTSIEEQGEEDFAAEIAAEKHHEEKEFEPIVVDEMIEVEPAVDEPEAQLEPIVEEALNTSMEEQGEVDFAAEIAAEHHEEKELEPIVVDEMIEVEPAVDEPEAQLEPIVEEEEEKTPKEAKVKRKSRATPTPVLTPRRSARLGSRSPSKERELASAQSVRKTKTPRRSTRSQSKELDVESIVTEPEAQLEPIVEEEEEKTPTEAKMKRKSRATPTPVLTPRRSARLGSRSPSKERELVSAQSVKKTKTPRRSTRSQSKELDVESIVAEPEAQLEPIVEEEEEKTPKEAKMKRKSRATPTPVLTPRRSARLGSRSPSKERELASAQSMKKTKTPRRSTRSQSKELDVESIVAEPEAQLEPIVEEEEEARTPKT</sequence>
<evidence type="ECO:0000259" key="2">
    <source>
        <dbReference type="Pfam" id="PF16687"/>
    </source>
</evidence>
<evidence type="ECO:0000313" key="3">
    <source>
        <dbReference type="EMBL" id="TKR72160.1"/>
    </source>
</evidence>
<dbReference type="InterPro" id="IPR032040">
    <property type="entry name" value="ELYS-bb"/>
</dbReference>
<dbReference type="InterPro" id="IPR052620">
    <property type="entry name" value="ELYS/MEL-28_NucAsmblyFactor"/>
</dbReference>
<evidence type="ECO:0000313" key="4">
    <source>
        <dbReference type="Proteomes" id="UP000298663"/>
    </source>
</evidence>
<keyword evidence="4" id="KW-1185">Reference proteome</keyword>
<dbReference type="EMBL" id="AZBU02000006">
    <property type="protein sequence ID" value="TKR72160.1"/>
    <property type="molecule type" value="Genomic_DNA"/>
</dbReference>